<protein>
    <submittedName>
        <fullName evidence="1">Uncharacterized protein</fullName>
    </submittedName>
</protein>
<dbReference type="OrthoDB" id="6453580at2759"/>
<evidence type="ECO:0000313" key="2">
    <source>
        <dbReference type="Proteomes" id="UP000499080"/>
    </source>
</evidence>
<reference evidence="1 2" key="1">
    <citation type="journal article" date="2019" name="Sci. Rep.">
        <title>Orb-weaving spider Araneus ventricosus genome elucidates the spidroin gene catalogue.</title>
        <authorList>
            <person name="Kono N."/>
            <person name="Nakamura H."/>
            <person name="Ohtoshi R."/>
            <person name="Moran D.A.P."/>
            <person name="Shinohara A."/>
            <person name="Yoshida Y."/>
            <person name="Fujiwara M."/>
            <person name="Mori M."/>
            <person name="Tomita M."/>
            <person name="Arakawa K."/>
        </authorList>
    </citation>
    <scope>NUCLEOTIDE SEQUENCE [LARGE SCALE GENOMIC DNA]</scope>
</reference>
<accession>A0A4Y2W5U2</accession>
<dbReference type="Proteomes" id="UP000499080">
    <property type="component" value="Unassembled WGS sequence"/>
</dbReference>
<name>A0A4Y2W5U2_ARAVE</name>
<gene>
    <name evidence="1" type="ORF">AVEN_34102_1</name>
</gene>
<sequence length="237" mass="27316">MDSELHSAILKAVDRRFLKGRNHETRQHHHVAVLREVAELLNLPLPCEREHRLQRLLGTTFYRSELGSLLDHWVRQHSIGPEKLIKTREPFAILGVDGFDGIDDFKAYLHTDAADAHYLGVVDMYSYMDASPIACLTGTDSACVVFLALLKLFSTQIVDDHVKIVVERVRNRTENFMHRHAQYYRDICLVNEDVLNALIRVYVNANSNWCELAAEKTDTLFKNKKKCLSEEHVSFQK</sequence>
<dbReference type="AlphaFoldDB" id="A0A4Y2W5U2"/>
<evidence type="ECO:0000313" key="1">
    <source>
        <dbReference type="EMBL" id="GBO33063.1"/>
    </source>
</evidence>
<proteinExistence type="predicted"/>
<keyword evidence="2" id="KW-1185">Reference proteome</keyword>
<dbReference type="EMBL" id="BGPR01056595">
    <property type="protein sequence ID" value="GBO33063.1"/>
    <property type="molecule type" value="Genomic_DNA"/>
</dbReference>
<comment type="caution">
    <text evidence="1">The sequence shown here is derived from an EMBL/GenBank/DDBJ whole genome shotgun (WGS) entry which is preliminary data.</text>
</comment>
<organism evidence="1 2">
    <name type="scientific">Araneus ventricosus</name>
    <name type="common">Orbweaver spider</name>
    <name type="synonym">Epeira ventricosa</name>
    <dbReference type="NCBI Taxonomy" id="182803"/>
    <lineage>
        <taxon>Eukaryota</taxon>
        <taxon>Metazoa</taxon>
        <taxon>Ecdysozoa</taxon>
        <taxon>Arthropoda</taxon>
        <taxon>Chelicerata</taxon>
        <taxon>Arachnida</taxon>
        <taxon>Araneae</taxon>
        <taxon>Araneomorphae</taxon>
        <taxon>Entelegynae</taxon>
        <taxon>Araneoidea</taxon>
        <taxon>Araneidae</taxon>
        <taxon>Araneus</taxon>
    </lineage>
</organism>